<evidence type="ECO:0000313" key="1">
    <source>
        <dbReference type="EMBL" id="GBE62046.1"/>
    </source>
</evidence>
<proteinExistence type="predicted"/>
<dbReference type="AlphaFoldDB" id="A0A2H6KGD0"/>
<sequence length="171" mass="19211">MQVVRIRQNDLVSGPHATFLSSVDNSLPCEHVAAAAVYPVNRYINKSLCARRQPELANRGARVFAVLGQKQLEFRAFVFIDFPRNLDFDTDDPSRVHEVRVAEVEHRELVGRLGHVVSAIHDVVTQEVELPGCPALKLIRVEDEIGNARGEIFRRVFLVAVCVHELRLLPG</sequence>
<dbReference type="EMBL" id="BDSA01000004">
    <property type="protein sequence ID" value="GBE62046.1"/>
    <property type="molecule type" value="Genomic_DNA"/>
</dbReference>
<dbReference type="RefSeq" id="XP_028868289.1">
    <property type="nucleotide sequence ID" value="XM_029012456.1"/>
</dbReference>
<keyword evidence="2" id="KW-1185">Reference proteome</keyword>
<gene>
    <name evidence="1" type="ORF">BOVATA_035390</name>
</gene>
<dbReference type="VEuPathDB" id="PiroplasmaDB:BOVATA_035390"/>
<comment type="caution">
    <text evidence="1">The sequence shown here is derived from an EMBL/GenBank/DDBJ whole genome shotgun (WGS) entry which is preliminary data.</text>
</comment>
<protein>
    <submittedName>
        <fullName evidence="1">Uncharacterized protein</fullName>
    </submittedName>
</protein>
<evidence type="ECO:0000313" key="2">
    <source>
        <dbReference type="Proteomes" id="UP000236319"/>
    </source>
</evidence>
<name>A0A2H6KGD0_9APIC</name>
<accession>A0A2H6KGD0</accession>
<dbReference type="Proteomes" id="UP000236319">
    <property type="component" value="Unassembled WGS sequence"/>
</dbReference>
<dbReference type="GeneID" id="39875816"/>
<organism evidence="1 2">
    <name type="scientific">Babesia ovata</name>
    <dbReference type="NCBI Taxonomy" id="189622"/>
    <lineage>
        <taxon>Eukaryota</taxon>
        <taxon>Sar</taxon>
        <taxon>Alveolata</taxon>
        <taxon>Apicomplexa</taxon>
        <taxon>Aconoidasida</taxon>
        <taxon>Piroplasmida</taxon>
        <taxon>Babesiidae</taxon>
        <taxon>Babesia</taxon>
    </lineage>
</organism>
<reference evidence="1 2" key="1">
    <citation type="journal article" date="2017" name="BMC Genomics">
        <title>Whole-genome assembly of Babesia ovata and comparative genomics between closely related pathogens.</title>
        <authorList>
            <person name="Yamagishi J."/>
            <person name="Asada M."/>
            <person name="Hakimi H."/>
            <person name="Tanaka T.Q."/>
            <person name="Sugimoto C."/>
            <person name="Kawazu S."/>
        </authorList>
    </citation>
    <scope>NUCLEOTIDE SEQUENCE [LARGE SCALE GENOMIC DNA]</scope>
    <source>
        <strain evidence="1 2">Miyake</strain>
    </source>
</reference>